<gene>
    <name evidence="1" type="ORF">F5544_25445</name>
</gene>
<reference evidence="1 2" key="1">
    <citation type="journal article" date="2019" name="ACS Chem. Biol.">
        <title>Identification and Mobilization of a Cryptic Antibiotic Biosynthesis Gene Locus from a Human-Pathogenic Nocardia Isolate.</title>
        <authorList>
            <person name="Herisse M."/>
            <person name="Ishida K."/>
            <person name="Porter J.L."/>
            <person name="Howden B."/>
            <person name="Hertweck C."/>
            <person name="Stinear T.P."/>
            <person name="Pidot S.J."/>
        </authorList>
    </citation>
    <scope>NUCLEOTIDE SEQUENCE [LARGE SCALE GENOMIC DNA]</scope>
    <source>
        <strain evidence="1 2">AUSMDU00012717</strain>
    </source>
</reference>
<dbReference type="AlphaFoldDB" id="A0A6G9YJ23"/>
<dbReference type="Gene3D" id="3.10.180.10">
    <property type="entry name" value="2,3-Dihydroxybiphenyl 1,2-Dioxygenase, domain 1"/>
    <property type="match status" value="1"/>
</dbReference>
<keyword evidence="2" id="KW-1185">Reference proteome</keyword>
<name>A0A6G9YJ23_9NOCA</name>
<dbReference type="KEGG" id="nah:F5544_25445"/>
<dbReference type="SUPFAM" id="SSF54593">
    <property type="entry name" value="Glyoxalase/Bleomycin resistance protein/Dihydroxybiphenyl dioxygenase"/>
    <property type="match status" value="1"/>
</dbReference>
<dbReference type="Pfam" id="PF13669">
    <property type="entry name" value="Glyoxalase_4"/>
    <property type="match status" value="1"/>
</dbReference>
<protein>
    <recommendedName>
        <fullName evidence="3">VOC family protein</fullName>
    </recommendedName>
</protein>
<evidence type="ECO:0000313" key="2">
    <source>
        <dbReference type="Proteomes" id="UP000503540"/>
    </source>
</evidence>
<proteinExistence type="predicted"/>
<dbReference type="EMBL" id="CP046172">
    <property type="protein sequence ID" value="QIS12943.1"/>
    <property type="molecule type" value="Genomic_DNA"/>
</dbReference>
<evidence type="ECO:0000313" key="1">
    <source>
        <dbReference type="EMBL" id="QIS12943.1"/>
    </source>
</evidence>
<organism evidence="1 2">
    <name type="scientific">Nocardia arthritidis</name>
    <dbReference type="NCBI Taxonomy" id="228602"/>
    <lineage>
        <taxon>Bacteria</taxon>
        <taxon>Bacillati</taxon>
        <taxon>Actinomycetota</taxon>
        <taxon>Actinomycetes</taxon>
        <taxon>Mycobacteriales</taxon>
        <taxon>Nocardiaceae</taxon>
        <taxon>Nocardia</taxon>
    </lineage>
</organism>
<dbReference type="InterPro" id="IPR029068">
    <property type="entry name" value="Glyas_Bleomycin-R_OHBP_Dase"/>
</dbReference>
<dbReference type="RefSeq" id="WP_167475553.1">
    <property type="nucleotide sequence ID" value="NZ_CP046172.1"/>
</dbReference>
<evidence type="ECO:0008006" key="3">
    <source>
        <dbReference type="Google" id="ProtNLM"/>
    </source>
</evidence>
<sequence>MPTIPANYHAGVVVNNLEQAMSELTEMLGLDWGPVLRSGHQILGKHGIAASGDGIGPLMTISNQGPPYIELLQRVPDTIWDRPGLHHLGFWSADARGDSDLLSSKGFPLQAAAVVLSGDTDPGVFYHRTSEGLYLELVEMGRGGPGLAHYLNFPGAD</sequence>
<dbReference type="Proteomes" id="UP000503540">
    <property type="component" value="Chromosome"/>
</dbReference>
<accession>A0A6G9YJ23</accession>